<evidence type="ECO:0000256" key="1">
    <source>
        <dbReference type="SAM" id="MobiDB-lite"/>
    </source>
</evidence>
<dbReference type="EMBL" id="VSRR010130053">
    <property type="protein sequence ID" value="MPD02132.1"/>
    <property type="molecule type" value="Genomic_DNA"/>
</dbReference>
<proteinExistence type="predicted"/>
<accession>A0A5B7JVV4</accession>
<protein>
    <submittedName>
        <fullName evidence="2">Uncharacterized protein</fullName>
    </submittedName>
</protein>
<reference evidence="2 3" key="1">
    <citation type="submission" date="2019-05" db="EMBL/GenBank/DDBJ databases">
        <title>Another draft genome of Portunus trituberculatus and its Hox gene families provides insights of decapod evolution.</title>
        <authorList>
            <person name="Jeong J.-H."/>
            <person name="Song I."/>
            <person name="Kim S."/>
            <person name="Choi T."/>
            <person name="Kim D."/>
            <person name="Ryu S."/>
            <person name="Kim W."/>
        </authorList>
    </citation>
    <scope>NUCLEOTIDE SEQUENCE [LARGE SCALE GENOMIC DNA]</scope>
    <source>
        <tissue evidence="2">Muscle</tissue>
    </source>
</reference>
<sequence>MTSEPEPEVPVTKVARYDIDFSLCIICQGSGGVLIEKPNSHEKVLKFVHDRASYGDGDFSQMSRCLGDLTASDLISKNATWHRKCYQNTVHTQLTKRAKERFEKQIAARGSRRGSTQSHSSDGGTFTRSQSTPYVKEV</sequence>
<name>A0A5B7JVV4_PORTR</name>
<gene>
    <name evidence="2" type="ORF">E2C01_097691</name>
</gene>
<evidence type="ECO:0000313" key="2">
    <source>
        <dbReference type="EMBL" id="MPD02132.1"/>
    </source>
</evidence>
<organism evidence="2 3">
    <name type="scientific">Portunus trituberculatus</name>
    <name type="common">Swimming crab</name>
    <name type="synonym">Neptunus trituberculatus</name>
    <dbReference type="NCBI Taxonomy" id="210409"/>
    <lineage>
        <taxon>Eukaryota</taxon>
        <taxon>Metazoa</taxon>
        <taxon>Ecdysozoa</taxon>
        <taxon>Arthropoda</taxon>
        <taxon>Crustacea</taxon>
        <taxon>Multicrustacea</taxon>
        <taxon>Malacostraca</taxon>
        <taxon>Eumalacostraca</taxon>
        <taxon>Eucarida</taxon>
        <taxon>Decapoda</taxon>
        <taxon>Pleocyemata</taxon>
        <taxon>Brachyura</taxon>
        <taxon>Eubrachyura</taxon>
        <taxon>Portunoidea</taxon>
        <taxon>Portunidae</taxon>
        <taxon>Portuninae</taxon>
        <taxon>Portunus</taxon>
    </lineage>
</organism>
<dbReference type="AlphaFoldDB" id="A0A5B7JVV4"/>
<feature type="compositionally biased region" description="Polar residues" evidence="1">
    <location>
        <begin position="113"/>
        <end position="138"/>
    </location>
</feature>
<keyword evidence="3" id="KW-1185">Reference proteome</keyword>
<evidence type="ECO:0000313" key="3">
    <source>
        <dbReference type="Proteomes" id="UP000324222"/>
    </source>
</evidence>
<dbReference type="Proteomes" id="UP000324222">
    <property type="component" value="Unassembled WGS sequence"/>
</dbReference>
<feature type="region of interest" description="Disordered" evidence="1">
    <location>
        <begin position="105"/>
        <end position="138"/>
    </location>
</feature>
<comment type="caution">
    <text evidence="2">The sequence shown here is derived from an EMBL/GenBank/DDBJ whole genome shotgun (WGS) entry which is preliminary data.</text>
</comment>